<protein>
    <recommendedName>
        <fullName evidence="4">Glycosyl hydrolase family 32 N-terminal domain-containing protein</fullName>
    </recommendedName>
</protein>
<comment type="similarity">
    <text evidence="1">Belongs to the glycosyl hydrolase 32 family.</text>
</comment>
<evidence type="ECO:0000313" key="5">
    <source>
        <dbReference type="EMBL" id="QGH36033.1"/>
    </source>
</evidence>
<dbReference type="PANTHER" id="PTHR42800:SF1">
    <property type="entry name" value="EXOINULINASE INUD (AFU_ORTHOLOGUE AFUA_5G00480)"/>
    <property type="match status" value="1"/>
</dbReference>
<dbReference type="AlphaFoldDB" id="A0A5Q2TPS6"/>
<dbReference type="PANTHER" id="PTHR42800">
    <property type="entry name" value="EXOINULINASE INUD (AFU_ORTHOLOGUE AFUA_5G00480)"/>
    <property type="match status" value="1"/>
</dbReference>
<dbReference type="Gene3D" id="2.115.10.20">
    <property type="entry name" value="Glycosyl hydrolase domain, family 43"/>
    <property type="match status" value="1"/>
</dbReference>
<accession>A0A5Q2TPS6</accession>
<dbReference type="Proteomes" id="UP000339690">
    <property type="component" value="Chromosome"/>
</dbReference>
<dbReference type="GO" id="GO:0005987">
    <property type="term" value="P:sucrose catabolic process"/>
    <property type="evidence" value="ECO:0007669"/>
    <property type="project" value="TreeGrafter"/>
</dbReference>
<feature type="domain" description="Glycosyl hydrolase family 32 N-terminal" evidence="4">
    <location>
        <begin position="1"/>
        <end position="54"/>
    </location>
</feature>
<keyword evidence="2" id="KW-0378">Hydrolase</keyword>
<dbReference type="Pfam" id="PF00251">
    <property type="entry name" value="Glyco_hydro_32N"/>
    <property type="match status" value="1"/>
</dbReference>
<evidence type="ECO:0000313" key="6">
    <source>
        <dbReference type="Proteomes" id="UP000339690"/>
    </source>
</evidence>
<dbReference type="GO" id="GO:0005737">
    <property type="term" value="C:cytoplasm"/>
    <property type="evidence" value="ECO:0007669"/>
    <property type="project" value="TreeGrafter"/>
</dbReference>
<name>A0A5Q2TPS6_9BACI</name>
<evidence type="ECO:0000256" key="2">
    <source>
        <dbReference type="ARBA" id="ARBA00022801"/>
    </source>
</evidence>
<dbReference type="KEGG" id="grc:GI584_19125"/>
<sequence>MAYSTDKGRTWSKYSGNPVIHNTENPPVFGGPKVFWHESSSKWVMLLAAENVAQEQFVKTSAVWRTTSPT</sequence>
<evidence type="ECO:0000256" key="1">
    <source>
        <dbReference type="ARBA" id="ARBA00009902"/>
    </source>
</evidence>
<dbReference type="InterPro" id="IPR023296">
    <property type="entry name" value="Glyco_hydro_beta-prop_sf"/>
</dbReference>
<dbReference type="GO" id="GO:0004575">
    <property type="term" value="F:sucrose alpha-glucosidase activity"/>
    <property type="evidence" value="ECO:0007669"/>
    <property type="project" value="TreeGrafter"/>
</dbReference>
<dbReference type="EMBL" id="CP045915">
    <property type="protein sequence ID" value="QGH36033.1"/>
    <property type="molecule type" value="Genomic_DNA"/>
</dbReference>
<evidence type="ECO:0000256" key="3">
    <source>
        <dbReference type="ARBA" id="ARBA00023295"/>
    </source>
</evidence>
<keyword evidence="6" id="KW-1185">Reference proteome</keyword>
<keyword evidence="3" id="KW-0326">Glycosidase</keyword>
<evidence type="ECO:0000259" key="4">
    <source>
        <dbReference type="Pfam" id="PF00251"/>
    </source>
</evidence>
<proteinExistence type="inferred from homology"/>
<gene>
    <name evidence="5" type="ORF">GI584_19125</name>
</gene>
<dbReference type="SUPFAM" id="SSF75005">
    <property type="entry name" value="Arabinanase/levansucrase/invertase"/>
    <property type="match status" value="1"/>
</dbReference>
<dbReference type="InterPro" id="IPR013148">
    <property type="entry name" value="Glyco_hydro_32_N"/>
</dbReference>
<organism evidence="5 6">
    <name type="scientific">Gracilibacillus salitolerans</name>
    <dbReference type="NCBI Taxonomy" id="2663022"/>
    <lineage>
        <taxon>Bacteria</taxon>
        <taxon>Bacillati</taxon>
        <taxon>Bacillota</taxon>
        <taxon>Bacilli</taxon>
        <taxon>Bacillales</taxon>
        <taxon>Bacillaceae</taxon>
        <taxon>Gracilibacillus</taxon>
    </lineage>
</organism>
<reference evidence="5 6" key="1">
    <citation type="submission" date="2019-11" db="EMBL/GenBank/DDBJ databases">
        <title>Gracilibacillus salitolerans sp. nov., a moderate halophile isolated from a saline soil in northwest China.</title>
        <authorList>
            <person name="Gan L."/>
        </authorList>
    </citation>
    <scope>NUCLEOTIDE SEQUENCE [LARGE SCALE GENOMIC DNA]</scope>
    <source>
        <strain evidence="5 6">SCU50</strain>
    </source>
</reference>